<dbReference type="AlphaFoldDB" id="A0A2T4BEX4"/>
<accession>A0A2T4BEX4</accession>
<organism evidence="1 2">
    <name type="scientific">Trichoderma citrinoviride</name>
    <dbReference type="NCBI Taxonomy" id="58853"/>
    <lineage>
        <taxon>Eukaryota</taxon>
        <taxon>Fungi</taxon>
        <taxon>Dikarya</taxon>
        <taxon>Ascomycota</taxon>
        <taxon>Pezizomycotina</taxon>
        <taxon>Sordariomycetes</taxon>
        <taxon>Hypocreomycetidae</taxon>
        <taxon>Hypocreales</taxon>
        <taxon>Hypocreaceae</taxon>
        <taxon>Trichoderma</taxon>
    </lineage>
</organism>
<dbReference type="Proteomes" id="UP000241546">
    <property type="component" value="Unassembled WGS sequence"/>
</dbReference>
<protein>
    <submittedName>
        <fullName evidence="1">Uncharacterized protein</fullName>
    </submittedName>
</protein>
<evidence type="ECO:0000313" key="1">
    <source>
        <dbReference type="EMBL" id="PTB67883.1"/>
    </source>
</evidence>
<dbReference type="EMBL" id="KZ680210">
    <property type="protein sequence ID" value="PTB67883.1"/>
    <property type="molecule type" value="Genomic_DNA"/>
</dbReference>
<sequence>MVSRACALSWVRGLASISWSWDSEPLHVRQDTIRVFARLIPAPSERFGRAQHGSQRAIIGCEALQTSLSKAYGISHPHPQSDTVKQRCSGPSQCSAYSYGCEYAYLEICEIRASTLKYQSTVTPVQPALLR</sequence>
<name>A0A2T4BEX4_9HYPO</name>
<gene>
    <name evidence="1" type="ORF">BBK36DRAFT_1139404</name>
</gene>
<evidence type="ECO:0000313" key="2">
    <source>
        <dbReference type="Proteomes" id="UP000241546"/>
    </source>
</evidence>
<keyword evidence="2" id="KW-1185">Reference proteome</keyword>
<dbReference type="GeneID" id="36601429"/>
<proteinExistence type="predicted"/>
<reference evidence="2" key="1">
    <citation type="submission" date="2016-07" db="EMBL/GenBank/DDBJ databases">
        <title>Multiple horizontal gene transfer events from other fungi enriched the ability of initially mycotrophic Trichoderma (Ascomycota) to feed on dead plant biomass.</title>
        <authorList>
            <consortium name="DOE Joint Genome Institute"/>
            <person name="Atanasova L."/>
            <person name="Chenthamara K."/>
            <person name="Zhang J."/>
            <person name="Grujic M."/>
            <person name="Henrissat B."/>
            <person name="Kuo A."/>
            <person name="Aerts A."/>
            <person name="Salamov A."/>
            <person name="Lipzen A."/>
            <person name="Labutti K."/>
            <person name="Barry K."/>
            <person name="Miao Y."/>
            <person name="Rahimi M.J."/>
            <person name="Shen Q."/>
            <person name="Grigoriev I.V."/>
            <person name="Kubicek C.P."/>
            <person name="Druzhinina I.S."/>
        </authorList>
    </citation>
    <scope>NUCLEOTIDE SEQUENCE [LARGE SCALE GENOMIC DNA]</scope>
    <source>
        <strain evidence="2">TUCIM 6016</strain>
    </source>
</reference>
<dbReference type="RefSeq" id="XP_024751203.1">
    <property type="nucleotide sequence ID" value="XM_024893311.1"/>
</dbReference>